<name>A0A2T0JY50_9ACTN</name>
<accession>A0A2T0JY50</accession>
<dbReference type="RefSeq" id="WP_106329074.1">
    <property type="nucleotide sequence ID" value="NZ_BOMO01000127.1"/>
</dbReference>
<comment type="caution">
    <text evidence="2">The sequence shown here is derived from an EMBL/GenBank/DDBJ whole genome shotgun (WGS) entry which is preliminary data.</text>
</comment>
<proteinExistence type="predicted"/>
<dbReference type="Proteomes" id="UP000239415">
    <property type="component" value="Unassembled WGS sequence"/>
</dbReference>
<feature type="domain" description="SCP2" evidence="1">
    <location>
        <begin position="31"/>
        <end position="111"/>
    </location>
</feature>
<protein>
    <submittedName>
        <fullName evidence="2">SCP-2 sterol transfer family protein</fullName>
    </submittedName>
</protein>
<sequence>MATVDDCRQALYDLAARLDINAEAQGRLDLDRTLACRITDLGTAFHARIKGGRLVDITDGDDPKAKIALITGSDDLLSLVAGKLDVTRAIASRQISIKANPFDLLKLRKLL</sequence>
<keyword evidence="3" id="KW-1185">Reference proteome</keyword>
<organism evidence="2 3">
    <name type="scientific">Actinoplanes italicus</name>
    <dbReference type="NCBI Taxonomy" id="113567"/>
    <lineage>
        <taxon>Bacteria</taxon>
        <taxon>Bacillati</taxon>
        <taxon>Actinomycetota</taxon>
        <taxon>Actinomycetes</taxon>
        <taxon>Micromonosporales</taxon>
        <taxon>Micromonosporaceae</taxon>
        <taxon>Actinoplanes</taxon>
    </lineage>
</organism>
<dbReference type="Pfam" id="PF02036">
    <property type="entry name" value="SCP2"/>
    <property type="match status" value="1"/>
</dbReference>
<dbReference type="SUPFAM" id="SSF55718">
    <property type="entry name" value="SCP-like"/>
    <property type="match status" value="1"/>
</dbReference>
<evidence type="ECO:0000313" key="3">
    <source>
        <dbReference type="Proteomes" id="UP000239415"/>
    </source>
</evidence>
<dbReference type="Gene3D" id="3.30.1050.10">
    <property type="entry name" value="SCP2 sterol-binding domain"/>
    <property type="match status" value="1"/>
</dbReference>
<dbReference type="AlphaFoldDB" id="A0A2T0JY50"/>
<evidence type="ECO:0000259" key="1">
    <source>
        <dbReference type="Pfam" id="PF02036"/>
    </source>
</evidence>
<gene>
    <name evidence="2" type="ORF">CLV67_125112</name>
</gene>
<dbReference type="OrthoDB" id="3534000at2"/>
<dbReference type="InterPro" id="IPR036527">
    <property type="entry name" value="SCP2_sterol-bd_dom_sf"/>
</dbReference>
<dbReference type="InterPro" id="IPR003033">
    <property type="entry name" value="SCP2_sterol-bd_dom"/>
</dbReference>
<dbReference type="EMBL" id="PVMZ01000025">
    <property type="protein sequence ID" value="PRX13400.1"/>
    <property type="molecule type" value="Genomic_DNA"/>
</dbReference>
<reference evidence="2 3" key="1">
    <citation type="submission" date="2018-03" db="EMBL/GenBank/DDBJ databases">
        <title>Genomic Encyclopedia of Archaeal and Bacterial Type Strains, Phase II (KMG-II): from individual species to whole genera.</title>
        <authorList>
            <person name="Goeker M."/>
        </authorList>
    </citation>
    <scope>NUCLEOTIDE SEQUENCE [LARGE SCALE GENOMIC DNA]</scope>
    <source>
        <strain evidence="2 3">DSM 43146</strain>
    </source>
</reference>
<evidence type="ECO:0000313" key="2">
    <source>
        <dbReference type="EMBL" id="PRX13400.1"/>
    </source>
</evidence>